<name>A0A0B7ADY2_9EUPU</name>
<organism evidence="1">
    <name type="scientific">Arion vulgaris</name>
    <dbReference type="NCBI Taxonomy" id="1028688"/>
    <lineage>
        <taxon>Eukaryota</taxon>
        <taxon>Metazoa</taxon>
        <taxon>Spiralia</taxon>
        <taxon>Lophotrochozoa</taxon>
        <taxon>Mollusca</taxon>
        <taxon>Gastropoda</taxon>
        <taxon>Heterobranchia</taxon>
        <taxon>Euthyneura</taxon>
        <taxon>Panpulmonata</taxon>
        <taxon>Eupulmonata</taxon>
        <taxon>Stylommatophora</taxon>
        <taxon>Helicina</taxon>
        <taxon>Arionoidea</taxon>
        <taxon>Arionidae</taxon>
        <taxon>Arion</taxon>
    </lineage>
</organism>
<protein>
    <submittedName>
        <fullName evidence="1">Uncharacterized protein</fullName>
    </submittedName>
</protein>
<dbReference type="EMBL" id="HACG01032349">
    <property type="protein sequence ID" value="CEK79214.1"/>
    <property type="molecule type" value="Transcribed_RNA"/>
</dbReference>
<proteinExistence type="predicted"/>
<gene>
    <name evidence="1" type="primary">ORF114244</name>
</gene>
<evidence type="ECO:0000313" key="1">
    <source>
        <dbReference type="EMBL" id="CEK79214.1"/>
    </source>
</evidence>
<reference evidence="1" key="1">
    <citation type="submission" date="2014-12" db="EMBL/GenBank/DDBJ databases">
        <title>Insight into the proteome of Arion vulgaris.</title>
        <authorList>
            <person name="Aradska J."/>
            <person name="Bulat T."/>
            <person name="Smidak R."/>
            <person name="Sarate P."/>
            <person name="Gangsoo J."/>
            <person name="Sialana F."/>
            <person name="Bilban M."/>
            <person name="Lubec G."/>
        </authorList>
    </citation>
    <scope>NUCLEOTIDE SEQUENCE</scope>
    <source>
        <tissue evidence="1">Skin</tissue>
    </source>
</reference>
<accession>A0A0B7ADY2</accession>
<sequence length="99" mass="11471">MSRLCNRQAQTISYILNPSSLWPSSSHFVRLKHFYIQTVSITLIDHTNFTGTRLLAIKLLVKQYNSNEDIDKGHHLPPQITSIVQFEIRHMLSINNILI</sequence>
<dbReference type="AlphaFoldDB" id="A0A0B7ADY2"/>